<feature type="compositionally biased region" description="Basic residues" evidence="2">
    <location>
        <begin position="1106"/>
        <end position="1118"/>
    </location>
</feature>
<feature type="domain" description="Pleckstrin homology" evidence="3">
    <location>
        <begin position="919"/>
        <end position="1067"/>
    </location>
</feature>
<keyword evidence="5" id="KW-1185">Reference proteome</keyword>
<feature type="region of interest" description="Disordered" evidence="2">
    <location>
        <begin position="423"/>
        <end position="449"/>
    </location>
</feature>
<dbReference type="RefSeq" id="XP_001247165.2">
    <property type="nucleotide sequence ID" value="XM_001247164.2"/>
</dbReference>
<feature type="region of interest" description="Disordered" evidence="2">
    <location>
        <begin position="1"/>
        <end position="61"/>
    </location>
</feature>
<dbReference type="GO" id="GO:0005938">
    <property type="term" value="C:cell cortex"/>
    <property type="evidence" value="ECO:0007669"/>
    <property type="project" value="InterPro"/>
</dbReference>
<proteinExistence type="predicted"/>
<feature type="region of interest" description="Disordered" evidence="2">
    <location>
        <begin position="257"/>
        <end position="280"/>
    </location>
</feature>
<feature type="compositionally biased region" description="Polar residues" evidence="2">
    <location>
        <begin position="532"/>
        <end position="554"/>
    </location>
</feature>
<dbReference type="GO" id="GO:0032065">
    <property type="term" value="P:maintenance of protein location in cell cortex"/>
    <property type="evidence" value="ECO:0007669"/>
    <property type="project" value="InterPro"/>
</dbReference>
<dbReference type="GO" id="GO:0005543">
    <property type="term" value="F:phospholipid binding"/>
    <property type="evidence" value="ECO:0007669"/>
    <property type="project" value="InterPro"/>
</dbReference>
<feature type="compositionally biased region" description="Polar residues" evidence="2">
    <location>
        <begin position="784"/>
        <end position="796"/>
    </location>
</feature>
<organism evidence="4 5">
    <name type="scientific">Coccidioides immitis (strain RS)</name>
    <name type="common">Valley fever fungus</name>
    <dbReference type="NCBI Taxonomy" id="246410"/>
    <lineage>
        <taxon>Eukaryota</taxon>
        <taxon>Fungi</taxon>
        <taxon>Dikarya</taxon>
        <taxon>Ascomycota</taxon>
        <taxon>Pezizomycotina</taxon>
        <taxon>Eurotiomycetes</taxon>
        <taxon>Eurotiomycetidae</taxon>
        <taxon>Onygenales</taxon>
        <taxon>Onygenaceae</taxon>
        <taxon>Coccidioides</taxon>
    </lineage>
</organism>
<feature type="compositionally biased region" description="Low complexity" evidence="2">
    <location>
        <begin position="1186"/>
        <end position="1213"/>
    </location>
</feature>
<dbReference type="STRING" id="246410.A0A0E1RYH0"/>
<dbReference type="Proteomes" id="UP000001261">
    <property type="component" value="Unassembled WGS sequence"/>
</dbReference>
<reference evidence="5" key="2">
    <citation type="journal article" date="2010" name="Genome Res.">
        <title>Population genomic sequencing of Coccidioides fungi reveals recent hybridization and transposon control.</title>
        <authorList>
            <person name="Neafsey D.E."/>
            <person name="Barker B.M."/>
            <person name="Sharpton T.J."/>
            <person name="Stajich J.E."/>
            <person name="Park D.J."/>
            <person name="Whiston E."/>
            <person name="Hung C.-Y."/>
            <person name="McMahan C."/>
            <person name="White J."/>
            <person name="Sykes S."/>
            <person name="Heiman D."/>
            <person name="Young S."/>
            <person name="Zeng Q."/>
            <person name="Abouelleil A."/>
            <person name="Aftuck L."/>
            <person name="Bessette D."/>
            <person name="Brown A."/>
            <person name="FitzGerald M."/>
            <person name="Lui A."/>
            <person name="Macdonald J.P."/>
            <person name="Priest M."/>
            <person name="Orbach M.J."/>
            <person name="Galgiani J.N."/>
            <person name="Kirkland T.N."/>
            <person name="Cole G.T."/>
            <person name="Birren B.W."/>
            <person name="Henn M.R."/>
            <person name="Taylor J.W."/>
            <person name="Rounsley S.D."/>
        </authorList>
    </citation>
    <scope>GENOME REANNOTATION</scope>
    <source>
        <strain evidence="5">RS</strain>
    </source>
</reference>
<feature type="compositionally biased region" description="Low complexity" evidence="2">
    <location>
        <begin position="13"/>
        <end position="24"/>
    </location>
</feature>
<dbReference type="Gene3D" id="1.10.287.1490">
    <property type="match status" value="1"/>
</dbReference>
<evidence type="ECO:0000313" key="5">
    <source>
        <dbReference type="Proteomes" id="UP000001261"/>
    </source>
</evidence>
<dbReference type="OrthoDB" id="2149224at2759"/>
<feature type="region of interest" description="Disordered" evidence="2">
    <location>
        <begin position="696"/>
        <end position="836"/>
    </location>
</feature>
<evidence type="ECO:0000313" key="4">
    <source>
        <dbReference type="EMBL" id="EAS35582.2"/>
    </source>
</evidence>
<dbReference type="PANTHER" id="PTHR28190">
    <property type="entry name" value="NUCLEAR MIGRATION PROTEIN NUM1"/>
    <property type="match status" value="1"/>
</dbReference>
<dbReference type="InterPro" id="IPR053005">
    <property type="entry name" value="Nuclear_Pos-Cytoskel_Interact"/>
</dbReference>
<dbReference type="VEuPathDB" id="FungiDB:CIMG_00936"/>
<dbReference type="GO" id="GO:0015631">
    <property type="term" value="F:tubulin binding"/>
    <property type="evidence" value="ECO:0007669"/>
    <property type="project" value="TreeGrafter"/>
</dbReference>
<feature type="region of interest" description="Disordered" evidence="2">
    <location>
        <begin position="316"/>
        <end position="344"/>
    </location>
</feature>
<feature type="compositionally biased region" description="Polar residues" evidence="2">
    <location>
        <begin position="817"/>
        <end position="830"/>
    </location>
</feature>
<dbReference type="KEGG" id="cim:CIMG_00936"/>
<reference evidence="5" key="1">
    <citation type="journal article" date="2009" name="Genome Res.">
        <title>Comparative genomic analyses of the human fungal pathogens Coccidioides and their relatives.</title>
        <authorList>
            <person name="Sharpton T.J."/>
            <person name="Stajich J.E."/>
            <person name="Rounsley S.D."/>
            <person name="Gardner M.J."/>
            <person name="Wortman J.R."/>
            <person name="Jordar V.S."/>
            <person name="Maiti R."/>
            <person name="Kodira C.D."/>
            <person name="Neafsey D.E."/>
            <person name="Zeng Q."/>
            <person name="Hung C.-Y."/>
            <person name="McMahan C."/>
            <person name="Muszewska A."/>
            <person name="Grynberg M."/>
            <person name="Mandel M.A."/>
            <person name="Kellner E.M."/>
            <person name="Barker B.M."/>
            <person name="Galgiani J.N."/>
            <person name="Orbach M.J."/>
            <person name="Kirkland T.N."/>
            <person name="Cole G.T."/>
            <person name="Henn M.R."/>
            <person name="Birren B.W."/>
            <person name="Taylor J.W."/>
        </authorList>
    </citation>
    <scope>NUCLEOTIDE SEQUENCE [LARGE SCALE GENOMIC DNA]</scope>
    <source>
        <strain evidence="5">RS</strain>
    </source>
</reference>
<evidence type="ECO:0000256" key="2">
    <source>
        <dbReference type="SAM" id="MobiDB-lite"/>
    </source>
</evidence>
<keyword evidence="1" id="KW-0175">Coiled coil</keyword>
<feature type="compositionally biased region" description="Polar residues" evidence="2">
    <location>
        <begin position="477"/>
        <end position="491"/>
    </location>
</feature>
<evidence type="ECO:0000256" key="1">
    <source>
        <dbReference type="SAM" id="Coils"/>
    </source>
</evidence>
<feature type="compositionally biased region" description="Polar residues" evidence="2">
    <location>
        <begin position="851"/>
        <end position="868"/>
    </location>
</feature>
<feature type="coiled-coil region" evidence="1">
    <location>
        <begin position="93"/>
        <end position="194"/>
    </location>
</feature>
<accession>A0A0E1RYH0</accession>
<feature type="region of interest" description="Disordered" evidence="2">
    <location>
        <begin position="469"/>
        <end position="493"/>
    </location>
</feature>
<feature type="region of interest" description="Disordered" evidence="2">
    <location>
        <begin position="1261"/>
        <end position="1286"/>
    </location>
</feature>
<dbReference type="InParanoid" id="A0A0E1RYH0"/>
<dbReference type="EMBL" id="GG704911">
    <property type="protein sequence ID" value="EAS35582.2"/>
    <property type="molecule type" value="Genomic_DNA"/>
</dbReference>
<protein>
    <submittedName>
        <fullName evidence="4">Nuclear migration protein</fullName>
    </submittedName>
</protein>
<evidence type="ECO:0000259" key="3">
    <source>
        <dbReference type="Pfam" id="PF12814"/>
    </source>
</evidence>
<dbReference type="PANTHER" id="PTHR28190:SF2">
    <property type="entry name" value="MIGRATION PROTEIN, PUTATIVE (AFU_ORTHOLOGUE AFUA_2G07730)-RELATED"/>
    <property type="match status" value="1"/>
</dbReference>
<dbReference type="GeneID" id="4567239"/>
<feature type="compositionally biased region" description="Polar residues" evidence="2">
    <location>
        <begin position="622"/>
        <end position="640"/>
    </location>
</feature>
<dbReference type="GO" id="GO:0005739">
    <property type="term" value="C:mitochondrion"/>
    <property type="evidence" value="ECO:0007669"/>
    <property type="project" value="TreeGrafter"/>
</dbReference>
<feature type="region of interest" description="Disordered" evidence="2">
    <location>
        <begin position="1186"/>
        <end position="1226"/>
    </location>
</feature>
<feature type="region of interest" description="Disordered" evidence="2">
    <location>
        <begin position="1082"/>
        <end position="1173"/>
    </location>
</feature>
<feature type="compositionally biased region" description="Basic and acidic residues" evidence="2">
    <location>
        <begin position="325"/>
        <end position="335"/>
    </location>
</feature>
<dbReference type="Pfam" id="PF12814">
    <property type="entry name" value="Mcp5_PH"/>
    <property type="match status" value="1"/>
</dbReference>
<feature type="region of interest" description="Disordered" evidence="2">
    <location>
        <begin position="510"/>
        <end position="652"/>
    </location>
</feature>
<name>A0A0E1RYH0_COCIM</name>
<feature type="compositionally biased region" description="Basic and acidic residues" evidence="2">
    <location>
        <begin position="1"/>
        <end position="12"/>
    </location>
</feature>
<dbReference type="InterPro" id="IPR024774">
    <property type="entry name" value="PH_dom-Mcp5-type"/>
</dbReference>
<sequence>MATNWESERDYFSQDPSSPSDSFYKTPPASISRHSLHRRDSSPGPSSSPAPFPSGRRDAESRGNIHLVNDDTISPLDPRRFTPTLHASLVSEILSLRRDLESKTKEIDTLELSLENARTEAESLQETVSKNAQETRSLKRQLQLLEGGSNSAITDLAKERDEALENISDVRKRLEVSQKKVRAQEEQIEQTQLLWNQDKQKWDEERRNLDRKVHVVEGRLKLVLSEIAAAEAFNANRPENEEDLDGYRRDGAITRDSDAATVRSSSAAGRHRRSTASIGNDGDLQNFRYSIMSQVNGHASKAGALNLADELAFDEEHENTSYSTEDERPESRDTLPEENYIPNQSHPLDLKARRILGLSLDAPEMLVQRSLATNDVMDDDAKTISGNMRFEYKDMGIQYTPPPSPKLIPDKPPVVFQSCGTQTEETDTVEKDQDPKNATIPRETVDQGTTTTPVVMIASSCQTIEEVKPQAEIPSGEVSTTPETASASTQTDDVEIKEAVQPRLQMPIPIITVHPPGSNPPSPRSSVVLPPQTKSAASQTDSELPSNTRCSGMQTEEIRVDKRTLNLRTGLLPSAMPDKPLSSDMSDVSSSLPVSPYFPPPPKSPRRKLRNPPPVESPPRITKTQHFDTYQAYPGNNDNGPLTEDEHSDIRRPFRSSSLFAGFGDMSDEETQQKRQELFSDDELLNRPMASYTLKSGKLVSKNSPNILNDNPEKIHDGQYSPRESIDREVKLHRSATRRKSNAKRPARAQLKQASTFKEPDMRRAAMISSSTAAHQSFRPRSPSAPSIGSSGTQNPALPPFPVPVRFSSRKPRGSSEGAQSPTPYRNGNMSDRMGDGFIRKTRSAAVVARTQPNGYQSPPTISTSSVAPDSPQYPPMPLDEITAQTKKSLQKRTNRQPSSSAHSHSPGDSNATNVQPTSVVDAIAQTMIGGWMWKYVRRRKSFGMPENSKDGWEAGKSPEEAAAAAANTGVRHKRWVWLAPYERAIMWSSKQPTSGPALLGKSGRKLVIQSVLDVKDENPLPKGASPQNQVNRSILILTPQRALKFTAMTIELHFIWLTALSFLSHSSMAMTDLAALPPVPQEEYTPRQPTAALRRNPIRDSIRVAKGKSRSNGKSKRSFAVQQAAVPEVPHIEGYGDEPVADAADPPYVPRFSSHTRKRSNTAPRPVPNAFRSFSNHTTAAASTYSATTAGSSDLQSPSSIGPPGIHSGQSSFSHRTSEASGPINAGTPNFFDAVGTVRMEAFVDRSEVSRQRGYRNRYYGKKRNPVYWPQSPDTDFPRSDDGSDIFFRHDDPFKGF</sequence>
<dbReference type="GO" id="GO:0000226">
    <property type="term" value="P:microtubule cytoskeleton organization"/>
    <property type="evidence" value="ECO:0007669"/>
    <property type="project" value="TreeGrafter"/>
</dbReference>
<feature type="compositionally biased region" description="Low complexity" evidence="2">
    <location>
        <begin position="580"/>
        <end position="595"/>
    </location>
</feature>
<feature type="compositionally biased region" description="Basic residues" evidence="2">
    <location>
        <begin position="733"/>
        <end position="747"/>
    </location>
</feature>
<feature type="compositionally biased region" description="Low complexity" evidence="2">
    <location>
        <begin position="898"/>
        <end position="907"/>
    </location>
</feature>
<gene>
    <name evidence="4" type="ORF">CIMG_00936</name>
</gene>
<feature type="compositionally biased region" description="Basic and acidic residues" evidence="2">
    <location>
        <begin position="1277"/>
        <end position="1286"/>
    </location>
</feature>
<feature type="region of interest" description="Disordered" evidence="2">
    <location>
        <begin position="850"/>
        <end position="916"/>
    </location>
</feature>
<dbReference type="OMA" id="EWMYKYV"/>